<gene>
    <name evidence="3" type="primary">LOC113873691</name>
</gene>
<dbReference type="InterPro" id="IPR000253">
    <property type="entry name" value="FHA_dom"/>
</dbReference>
<accession>A0A8B8MIL5</accession>
<dbReference type="PANTHER" id="PTHR22593">
    <property type="entry name" value="TRANSMEMBRANE PROTEIN 18"/>
    <property type="match status" value="1"/>
</dbReference>
<reference evidence="2" key="1">
    <citation type="journal article" date="2019" name="Toxins">
        <title>Detection of Abrin-Like and Prepropulchellin-Like Toxin Genes and Transcripts Using Whole Genome Sequencing and Full-Length Transcript Sequencing of Abrus precatorius.</title>
        <authorList>
            <person name="Hovde B.T."/>
            <person name="Daligault H.E."/>
            <person name="Hanschen E.R."/>
            <person name="Kunde Y.A."/>
            <person name="Johnson M.B."/>
            <person name="Starkenburg S.R."/>
            <person name="Johnson S.L."/>
        </authorList>
    </citation>
    <scope>NUCLEOTIDE SEQUENCE [LARGE SCALE GENOMIC DNA]</scope>
</reference>
<dbReference type="KEGG" id="aprc:113873691"/>
<dbReference type="Proteomes" id="UP000694853">
    <property type="component" value="Unplaced"/>
</dbReference>
<dbReference type="GeneID" id="113873691"/>
<dbReference type="PANTHER" id="PTHR22593:SF8">
    <property type="entry name" value="FHA DOMAIN-CONTAINING PROTEIN PS1"/>
    <property type="match status" value="1"/>
</dbReference>
<dbReference type="CDD" id="cd22691">
    <property type="entry name" value="FHA_PS1-like"/>
    <property type="match status" value="1"/>
</dbReference>
<dbReference type="Pfam" id="PF13638">
    <property type="entry name" value="PIN_4"/>
    <property type="match status" value="1"/>
</dbReference>
<protein>
    <submittedName>
        <fullName evidence="3">FHA domain-containing protein PS1-like isoform X1</fullName>
    </submittedName>
</protein>
<dbReference type="PROSITE" id="PS50006">
    <property type="entry name" value="FHA_DOMAIN"/>
    <property type="match status" value="1"/>
</dbReference>
<dbReference type="InterPro" id="IPR002716">
    <property type="entry name" value="PIN_dom"/>
</dbReference>
<dbReference type="OrthoDB" id="444265at2759"/>
<reference evidence="3" key="2">
    <citation type="submission" date="2025-08" db="UniProtKB">
        <authorList>
            <consortium name="RefSeq"/>
        </authorList>
    </citation>
    <scope>IDENTIFICATION</scope>
    <source>
        <tissue evidence="3">Young leaves</tissue>
    </source>
</reference>
<dbReference type="Gene3D" id="2.60.200.20">
    <property type="match status" value="1"/>
</dbReference>
<dbReference type="Gene3D" id="3.40.50.1010">
    <property type="entry name" value="5'-nuclease"/>
    <property type="match status" value="1"/>
</dbReference>
<organism evidence="2 3">
    <name type="scientific">Abrus precatorius</name>
    <name type="common">Indian licorice</name>
    <name type="synonym">Glycine abrus</name>
    <dbReference type="NCBI Taxonomy" id="3816"/>
    <lineage>
        <taxon>Eukaryota</taxon>
        <taxon>Viridiplantae</taxon>
        <taxon>Streptophyta</taxon>
        <taxon>Embryophyta</taxon>
        <taxon>Tracheophyta</taxon>
        <taxon>Spermatophyta</taxon>
        <taxon>Magnoliopsida</taxon>
        <taxon>eudicotyledons</taxon>
        <taxon>Gunneridae</taxon>
        <taxon>Pentapetalae</taxon>
        <taxon>rosids</taxon>
        <taxon>fabids</taxon>
        <taxon>Fabales</taxon>
        <taxon>Fabaceae</taxon>
        <taxon>Papilionoideae</taxon>
        <taxon>50 kb inversion clade</taxon>
        <taxon>NPAAA clade</taxon>
        <taxon>indigoferoid/millettioid clade</taxon>
        <taxon>Abreae</taxon>
        <taxon>Abrus</taxon>
    </lineage>
</organism>
<evidence type="ECO:0000313" key="3">
    <source>
        <dbReference type="RefSeq" id="XP_027367743.1"/>
    </source>
</evidence>
<sequence length="975" mass="109496">MATIAMAEKKKENLQQQQEEQSTIPLLTVLKNNAILKNIFIIFDSEEHAVLIGRHPHCDVVLTHPSVSRFHLKIRSKPSSCTLSLVDLGSVHGTWACGRKLEPGVSVELKEGDTFTVGVSTRVYRLSWVPLAQLDAFVPQEEEEKDQEIIKDENLEVSVELVSFCCDEERKSYSKDETFGVPNDSFGTEMECFPTMSGGENKLGGFQDRVLFPPYVQSVDEVDHTQKIDACPEVEMPGETNLLCTFSEFLTHNICLPVVEAVQGAKMHCSSSLTNVNPASFDEKGAAVIPKESEFGYTCRDHEKNGDILTIGARIFNSENACLLVGDDIPVAKFHQIKIVEDASVDLSSDGENQDECIKQYKSKLPDQNAKPCHEQWYSLDELIEDKSIENIDSASFDEKGIAAVTVMPTESEFGSTIRDEEKTEDVLTRESRIINSENTSLLDEEAIPVNKFQQIKIVEEAADSIPDGEKEDKCCKELNLKLQASLNAKCCVDLVNSVDEIADDTVNKYENSISSTSFKVESPNCSMPQEAVFNITNKIENQTPQSLIATTRCSEMKILEEHVGPTEKSSTFSNIWAKRGKAVSAPQVRVRKSRYKSISKVDTEVEMSNVNDIINKAMPKDIFCVLSDEEEIFSQNRENSGANTYHLRFMRKKGNLEEIKHSKSQRSLNWKADCSPNIYSAKNINAISNKENQTPKLSREWKPQRKPIECHINSVCKRDIMELKKNRTERVPFQSLTNSGGDRKSMVSKSVVSGPVGAAKTINDASNCGQISRKHTKPSHISGEQKKSWDMVADATSLLNKESRKALQLLQGLSGTRLIIPKLVIRELNSMKQQLRIFRRTSEASLALEFIEECMEKTRRWIHIQSSKECASPTVENHILDCALQYRRKENVGQLVLLSDDVSLKIKSMAKGLLCETVQQFRHSLVNPFSERFMWPNSSPRGPTWSCQDDVVLREKYYGLPSKAGLKLITQPIL</sequence>
<dbReference type="GO" id="GO:0031965">
    <property type="term" value="C:nuclear membrane"/>
    <property type="evidence" value="ECO:0007669"/>
    <property type="project" value="TreeGrafter"/>
</dbReference>
<feature type="domain" description="FHA" evidence="1">
    <location>
        <begin position="50"/>
        <end position="101"/>
    </location>
</feature>
<dbReference type="Pfam" id="PF00498">
    <property type="entry name" value="FHA"/>
    <property type="match status" value="1"/>
</dbReference>
<dbReference type="SUPFAM" id="SSF49879">
    <property type="entry name" value="SMAD/FHA domain"/>
    <property type="match status" value="1"/>
</dbReference>
<keyword evidence="2" id="KW-1185">Reference proteome</keyword>
<dbReference type="RefSeq" id="XP_027367743.1">
    <property type="nucleotide sequence ID" value="XM_027511942.1"/>
</dbReference>
<evidence type="ECO:0000259" key="1">
    <source>
        <dbReference type="PROSITE" id="PS50006"/>
    </source>
</evidence>
<proteinExistence type="predicted"/>
<name>A0A8B8MIL5_ABRPR</name>
<evidence type="ECO:0000313" key="2">
    <source>
        <dbReference type="Proteomes" id="UP000694853"/>
    </source>
</evidence>
<dbReference type="AlphaFoldDB" id="A0A8B8MIL5"/>
<dbReference type="InterPro" id="IPR008984">
    <property type="entry name" value="SMAD_FHA_dom_sf"/>
</dbReference>
<dbReference type="SMART" id="SM00240">
    <property type="entry name" value="FHA"/>
    <property type="match status" value="1"/>
</dbReference>